<feature type="compositionally biased region" description="Polar residues" evidence="1">
    <location>
        <begin position="98"/>
        <end position="116"/>
    </location>
</feature>
<proteinExistence type="predicted"/>
<sequence length="341" mass="36720">MKPSERLQRPDKAYAYPATTSPPKENSSLPVTGAPQKHDYRNSVSRSVSPHYKHDALPPLPEEATPAPVNVPSILRPAGGRPNKTPSPGRGPGVAQQPLASDYSSRPRTTSLTPPQGHSPPKSLMPSLPQALQASSPRHSISANTGGACELPPSLQHGRPPRPQSQVYDRPHQNQSQPSNAYPPAPYANHTPAPVPVPTPTPTPYDYSSNTNNINNYTPDPAPSFSFPTPDASIYSSPTPSPTYNPPPPSIPTYNPPPATYPPPSTYNPPSVTYNPPPVSNVSTYSYPPPQASHYPPAPKFTPVPPAPQFSQPPLMQQASARPYSYYWTSSSTSRFKLRSS</sequence>
<evidence type="ECO:0008006" key="4">
    <source>
        <dbReference type="Google" id="ProtNLM"/>
    </source>
</evidence>
<comment type="caution">
    <text evidence="2">The sequence shown here is derived from an EMBL/GenBank/DDBJ whole genome shotgun (WGS) entry which is preliminary data.</text>
</comment>
<keyword evidence="3" id="KW-1185">Reference proteome</keyword>
<feature type="region of interest" description="Disordered" evidence="1">
    <location>
        <begin position="1"/>
        <end position="317"/>
    </location>
</feature>
<dbReference type="EMBL" id="JASBNA010000019">
    <property type="protein sequence ID" value="KAK7685698.1"/>
    <property type="molecule type" value="Genomic_DNA"/>
</dbReference>
<evidence type="ECO:0000256" key="1">
    <source>
        <dbReference type="SAM" id="MobiDB-lite"/>
    </source>
</evidence>
<gene>
    <name evidence="2" type="ORF">QCA50_011042</name>
</gene>
<accession>A0AAW0G6U0</accession>
<organism evidence="2 3">
    <name type="scientific">Cerrena zonata</name>
    <dbReference type="NCBI Taxonomy" id="2478898"/>
    <lineage>
        <taxon>Eukaryota</taxon>
        <taxon>Fungi</taxon>
        <taxon>Dikarya</taxon>
        <taxon>Basidiomycota</taxon>
        <taxon>Agaricomycotina</taxon>
        <taxon>Agaricomycetes</taxon>
        <taxon>Polyporales</taxon>
        <taxon>Cerrenaceae</taxon>
        <taxon>Cerrena</taxon>
    </lineage>
</organism>
<evidence type="ECO:0000313" key="3">
    <source>
        <dbReference type="Proteomes" id="UP001385951"/>
    </source>
</evidence>
<feature type="compositionally biased region" description="Pro residues" evidence="1">
    <location>
        <begin position="239"/>
        <end position="267"/>
    </location>
</feature>
<feature type="compositionally biased region" description="Polar residues" evidence="1">
    <location>
        <begin position="18"/>
        <end position="30"/>
    </location>
</feature>
<feature type="compositionally biased region" description="Low complexity" evidence="1">
    <location>
        <begin position="204"/>
        <end position="219"/>
    </location>
</feature>
<feature type="compositionally biased region" description="Pro residues" evidence="1">
    <location>
        <begin position="193"/>
        <end position="203"/>
    </location>
</feature>
<evidence type="ECO:0000313" key="2">
    <source>
        <dbReference type="EMBL" id="KAK7685698.1"/>
    </source>
</evidence>
<feature type="compositionally biased region" description="Basic and acidic residues" evidence="1">
    <location>
        <begin position="1"/>
        <end position="12"/>
    </location>
</feature>
<feature type="compositionally biased region" description="Polar residues" evidence="1">
    <location>
        <begin position="130"/>
        <end position="145"/>
    </location>
</feature>
<dbReference type="AlphaFoldDB" id="A0AAW0G6U0"/>
<feature type="compositionally biased region" description="Pro residues" evidence="1">
    <location>
        <begin position="287"/>
        <end position="308"/>
    </location>
</feature>
<reference evidence="2 3" key="1">
    <citation type="submission" date="2022-09" db="EMBL/GenBank/DDBJ databases">
        <authorList>
            <person name="Palmer J.M."/>
        </authorList>
    </citation>
    <scope>NUCLEOTIDE SEQUENCE [LARGE SCALE GENOMIC DNA]</scope>
    <source>
        <strain evidence="2 3">DSM 7382</strain>
    </source>
</reference>
<protein>
    <recommendedName>
        <fullName evidence="4">Extensin</fullName>
    </recommendedName>
</protein>
<name>A0AAW0G6U0_9APHY</name>
<dbReference type="Proteomes" id="UP001385951">
    <property type="component" value="Unassembled WGS sequence"/>
</dbReference>